<accession>A0A5C5WWQ6</accession>
<dbReference type="SUPFAM" id="SSF53756">
    <property type="entry name" value="UDP-Glycosyltransferase/glycogen phosphorylase"/>
    <property type="match status" value="1"/>
</dbReference>
<dbReference type="Gene3D" id="3.40.50.2000">
    <property type="entry name" value="Glycogen Phosphorylase B"/>
    <property type="match status" value="2"/>
</dbReference>
<organism evidence="1 2">
    <name type="scientific">Allorhodopirellula solitaria</name>
    <dbReference type="NCBI Taxonomy" id="2527987"/>
    <lineage>
        <taxon>Bacteria</taxon>
        <taxon>Pseudomonadati</taxon>
        <taxon>Planctomycetota</taxon>
        <taxon>Planctomycetia</taxon>
        <taxon>Pirellulales</taxon>
        <taxon>Pirellulaceae</taxon>
        <taxon>Allorhodopirellula</taxon>
    </lineage>
</organism>
<dbReference type="AlphaFoldDB" id="A0A5C5WWQ6"/>
<protein>
    <submittedName>
        <fullName evidence="1">Uncharacterized protein</fullName>
    </submittedName>
</protein>
<dbReference type="Proteomes" id="UP000318053">
    <property type="component" value="Unassembled WGS sequence"/>
</dbReference>
<dbReference type="EMBL" id="SJPK01000026">
    <property type="protein sequence ID" value="TWT55384.1"/>
    <property type="molecule type" value="Genomic_DNA"/>
</dbReference>
<gene>
    <name evidence="1" type="ORF">CA85_49570</name>
</gene>
<reference evidence="1 2" key="1">
    <citation type="submission" date="2019-02" db="EMBL/GenBank/DDBJ databases">
        <title>Deep-cultivation of Planctomycetes and their phenomic and genomic characterization uncovers novel biology.</title>
        <authorList>
            <person name="Wiegand S."/>
            <person name="Jogler M."/>
            <person name="Boedeker C."/>
            <person name="Pinto D."/>
            <person name="Vollmers J."/>
            <person name="Rivas-Marin E."/>
            <person name="Kohn T."/>
            <person name="Peeters S.H."/>
            <person name="Heuer A."/>
            <person name="Rast P."/>
            <person name="Oberbeckmann S."/>
            <person name="Bunk B."/>
            <person name="Jeske O."/>
            <person name="Meyerdierks A."/>
            <person name="Storesund J.E."/>
            <person name="Kallscheuer N."/>
            <person name="Luecker S."/>
            <person name="Lage O.M."/>
            <person name="Pohl T."/>
            <person name="Merkel B.J."/>
            <person name="Hornburger P."/>
            <person name="Mueller R.-W."/>
            <person name="Bruemmer F."/>
            <person name="Labrenz M."/>
            <person name="Spormann A.M."/>
            <person name="Op Den Camp H."/>
            <person name="Overmann J."/>
            <person name="Amann R."/>
            <person name="Jetten M.S.M."/>
            <person name="Mascher T."/>
            <person name="Medema M.H."/>
            <person name="Devos D.P."/>
            <person name="Kaster A.-K."/>
            <person name="Ovreas L."/>
            <person name="Rohde M."/>
            <person name="Galperin M.Y."/>
            <person name="Jogler C."/>
        </authorList>
    </citation>
    <scope>NUCLEOTIDE SEQUENCE [LARGE SCALE GENOMIC DNA]</scope>
    <source>
        <strain evidence="1 2">CA85</strain>
    </source>
</reference>
<proteinExistence type="predicted"/>
<comment type="caution">
    <text evidence="1">The sequence shown here is derived from an EMBL/GenBank/DDBJ whole genome shotgun (WGS) entry which is preliminary data.</text>
</comment>
<evidence type="ECO:0000313" key="1">
    <source>
        <dbReference type="EMBL" id="TWT55384.1"/>
    </source>
</evidence>
<evidence type="ECO:0000313" key="2">
    <source>
        <dbReference type="Proteomes" id="UP000318053"/>
    </source>
</evidence>
<name>A0A5C5WWQ6_9BACT</name>
<keyword evidence="2" id="KW-1185">Reference proteome</keyword>
<sequence length="386" mass="42697">MSGAGHEVLWVLKESDRLPRQAKRFSHRVLPCPALKGCARTAAVPPRNLATIAWNLGVHDVNRLRSVVRAWCQILDRSRPDLVVQDFGLISGLVARCLGIKTIRIGTGYTCPPRSETPIDLPWFTKRDENDGLANSGSASEPRGSATDVYIAAMKNIAVACRANGLPVPARWDEVVHGGPEDVLATLPLLDPYATVRRPSRWDGVWEGATATGEDRHADAAIRDCSSKSVLAYLKPFDHWREFFKALKELRVHVDLVADGVGDELLRQCDPDCVRLCSGFQSIPQAARRGMALINNGNHGSTALSLLHGMPVIACPLFFEQRLTAEAIDGAGIGTHLDVRFPDQFTTTLDEALFQKPCHARAKRFKRRHSKLFYDQIDRVLNRFVG</sequence>